<dbReference type="OrthoDB" id="4115389at2759"/>
<name>A0A3N4IW64_9PEZI</name>
<evidence type="ECO:0000259" key="1">
    <source>
        <dbReference type="Pfam" id="PF14420"/>
    </source>
</evidence>
<dbReference type="PANTHER" id="PTHR46791:SF5">
    <property type="entry name" value="CLR5 DOMAIN-CONTAINING PROTEIN-RELATED"/>
    <property type="match status" value="1"/>
</dbReference>
<dbReference type="InterPro" id="IPR058913">
    <property type="entry name" value="Integrase_dom_put"/>
</dbReference>
<protein>
    <submittedName>
        <fullName evidence="3">Uncharacterized protein</fullName>
    </submittedName>
</protein>
<organism evidence="3 4">
    <name type="scientific">Choiromyces venosus 120613-1</name>
    <dbReference type="NCBI Taxonomy" id="1336337"/>
    <lineage>
        <taxon>Eukaryota</taxon>
        <taxon>Fungi</taxon>
        <taxon>Dikarya</taxon>
        <taxon>Ascomycota</taxon>
        <taxon>Pezizomycotina</taxon>
        <taxon>Pezizomycetes</taxon>
        <taxon>Pezizales</taxon>
        <taxon>Tuberaceae</taxon>
        <taxon>Choiromyces</taxon>
    </lineage>
</organism>
<evidence type="ECO:0000259" key="2">
    <source>
        <dbReference type="Pfam" id="PF24764"/>
    </source>
</evidence>
<sequence>MPPRYNWASFKDLIYQRYIVEGRTLEETRDIISNDFDFNPSIKTYRTKLKEWDFGKQKCLFRDPHGYDLTTIQLRDIRIHPEVRILFQNRSNLTAEEVESIADEAIKSALSSGQSLRWGAGTYTIANVHMQGILVSERALRDAVKRLDPEGVEARTQGQMRKRGQFVVKGPNRVWSIDANAQTDTWHNLFVELEKEGFFDGGDIDVICLQFIYMEMIRAQIQTFVAVHNTHRIRRQRKREHYLPTGHPVELYRYPPDGIHDYGSIPDPEILTYIFLRQVISEYIQDGGTSIEVLQPPTGAAQWILDQQVEEQEGGIPWEFNLDVTDNEQDFPFVEADIIDEDDLEDFAQAPGSNSSDSTDTTYSNFFSDDGFVLDL</sequence>
<dbReference type="PANTHER" id="PTHR46791">
    <property type="entry name" value="EXPRESSED PROTEIN"/>
    <property type="match status" value="1"/>
</dbReference>
<dbReference type="Pfam" id="PF14420">
    <property type="entry name" value="Clr5"/>
    <property type="match status" value="1"/>
</dbReference>
<dbReference type="Proteomes" id="UP000276215">
    <property type="component" value="Unassembled WGS sequence"/>
</dbReference>
<reference evidence="3 4" key="1">
    <citation type="journal article" date="2018" name="Nat. Ecol. Evol.">
        <title>Pezizomycetes genomes reveal the molecular basis of ectomycorrhizal truffle lifestyle.</title>
        <authorList>
            <person name="Murat C."/>
            <person name="Payen T."/>
            <person name="Noel B."/>
            <person name="Kuo A."/>
            <person name="Morin E."/>
            <person name="Chen J."/>
            <person name="Kohler A."/>
            <person name="Krizsan K."/>
            <person name="Balestrini R."/>
            <person name="Da Silva C."/>
            <person name="Montanini B."/>
            <person name="Hainaut M."/>
            <person name="Levati E."/>
            <person name="Barry K.W."/>
            <person name="Belfiori B."/>
            <person name="Cichocki N."/>
            <person name="Clum A."/>
            <person name="Dockter R.B."/>
            <person name="Fauchery L."/>
            <person name="Guy J."/>
            <person name="Iotti M."/>
            <person name="Le Tacon F."/>
            <person name="Lindquist E.A."/>
            <person name="Lipzen A."/>
            <person name="Malagnac F."/>
            <person name="Mello A."/>
            <person name="Molinier V."/>
            <person name="Miyauchi S."/>
            <person name="Poulain J."/>
            <person name="Riccioni C."/>
            <person name="Rubini A."/>
            <person name="Sitrit Y."/>
            <person name="Splivallo R."/>
            <person name="Traeger S."/>
            <person name="Wang M."/>
            <person name="Zifcakova L."/>
            <person name="Wipf D."/>
            <person name="Zambonelli A."/>
            <person name="Paolocci F."/>
            <person name="Nowrousian M."/>
            <person name="Ottonello S."/>
            <person name="Baldrian P."/>
            <person name="Spatafora J.W."/>
            <person name="Henrissat B."/>
            <person name="Nagy L.G."/>
            <person name="Aury J.M."/>
            <person name="Wincker P."/>
            <person name="Grigoriev I.V."/>
            <person name="Bonfante P."/>
            <person name="Martin F.M."/>
        </authorList>
    </citation>
    <scope>NUCLEOTIDE SEQUENCE [LARGE SCALE GENOMIC DNA]</scope>
    <source>
        <strain evidence="3 4">120613-1</strain>
    </source>
</reference>
<feature type="domain" description="Clr5" evidence="1">
    <location>
        <begin position="4"/>
        <end position="56"/>
    </location>
</feature>
<dbReference type="AlphaFoldDB" id="A0A3N4IW64"/>
<keyword evidence="4" id="KW-1185">Reference proteome</keyword>
<dbReference type="InterPro" id="IPR025676">
    <property type="entry name" value="Clr5_dom"/>
</dbReference>
<gene>
    <name evidence="3" type="ORF">L873DRAFT_1895537</name>
</gene>
<dbReference type="EMBL" id="ML120621">
    <property type="protein sequence ID" value="RPA89048.1"/>
    <property type="molecule type" value="Genomic_DNA"/>
</dbReference>
<proteinExistence type="predicted"/>
<evidence type="ECO:0000313" key="3">
    <source>
        <dbReference type="EMBL" id="RPA89048.1"/>
    </source>
</evidence>
<evidence type="ECO:0000313" key="4">
    <source>
        <dbReference type="Proteomes" id="UP000276215"/>
    </source>
</evidence>
<dbReference type="Pfam" id="PF24764">
    <property type="entry name" value="rva_4"/>
    <property type="match status" value="1"/>
</dbReference>
<feature type="domain" description="Integrase core" evidence="2">
    <location>
        <begin position="173"/>
        <end position="239"/>
    </location>
</feature>
<accession>A0A3N4IW64</accession>
<dbReference type="STRING" id="1336337.A0A3N4IW64"/>